<proteinExistence type="predicted"/>
<evidence type="ECO:0000313" key="2">
    <source>
        <dbReference type="EMBL" id="QNN78226.1"/>
    </source>
</evidence>
<keyword evidence="1" id="KW-0812">Transmembrane</keyword>
<accession>A0A7G9TDQ1</accession>
<dbReference type="GeneID" id="81469706"/>
<organism evidence="2 3">
    <name type="scientific">Pseudoxanthomonas mexicana</name>
    <dbReference type="NCBI Taxonomy" id="128785"/>
    <lineage>
        <taxon>Bacteria</taxon>
        <taxon>Pseudomonadati</taxon>
        <taxon>Pseudomonadota</taxon>
        <taxon>Gammaproteobacteria</taxon>
        <taxon>Lysobacterales</taxon>
        <taxon>Lysobacteraceae</taxon>
        <taxon>Pseudoxanthomonas</taxon>
    </lineage>
</organism>
<keyword evidence="1" id="KW-0472">Membrane</keyword>
<feature type="transmembrane region" description="Helical" evidence="1">
    <location>
        <begin position="101"/>
        <end position="120"/>
    </location>
</feature>
<evidence type="ECO:0008006" key="4">
    <source>
        <dbReference type="Google" id="ProtNLM"/>
    </source>
</evidence>
<gene>
    <name evidence="2" type="ORF">IAE60_01935</name>
</gene>
<dbReference type="AlphaFoldDB" id="A0A7G9TDQ1"/>
<keyword evidence="1" id="KW-1133">Transmembrane helix</keyword>
<sequence>MLNSVAAGRRLVLRAAVWQTAAVLLVALLFLLRGVPQAVAAAVGGLAIVAGALLAAWLAFGGGVLGAVSAVLRLVGGMVVKWVVVIGVLVIGAGLYRLPPLPLLAGVVAGLVAQMLVAVGKQR</sequence>
<dbReference type="EMBL" id="CP060731">
    <property type="protein sequence ID" value="QNN78226.1"/>
    <property type="molecule type" value="Genomic_DNA"/>
</dbReference>
<dbReference type="RefSeq" id="WP_187573655.1">
    <property type="nucleotide sequence ID" value="NZ_CP060731.1"/>
</dbReference>
<reference evidence="2 3" key="1">
    <citation type="submission" date="2020-08" db="EMBL/GenBank/DDBJ databases">
        <title>Streptomycin Non-resistant strain, P. mexicana.</title>
        <authorList>
            <person name="Ganesh-Kumar S."/>
            <person name="Zhe T."/>
            <person name="Yu Z."/>
            <person name="Min Y."/>
        </authorList>
    </citation>
    <scope>NUCLEOTIDE SEQUENCE [LARGE SCALE GENOMIC DNA]</scope>
    <source>
        <strain evidence="2 3">GTZY2</strain>
    </source>
</reference>
<feature type="transmembrane region" description="Helical" evidence="1">
    <location>
        <begin position="38"/>
        <end position="60"/>
    </location>
</feature>
<evidence type="ECO:0000313" key="3">
    <source>
        <dbReference type="Proteomes" id="UP000515838"/>
    </source>
</evidence>
<feature type="transmembrane region" description="Helical" evidence="1">
    <location>
        <begin position="12"/>
        <end position="32"/>
    </location>
</feature>
<protein>
    <recommendedName>
        <fullName evidence="4">ATP synthase subunit I</fullName>
    </recommendedName>
</protein>
<dbReference type="Proteomes" id="UP000515838">
    <property type="component" value="Chromosome"/>
</dbReference>
<name>A0A7G9TDQ1_PSEMX</name>
<evidence type="ECO:0000256" key="1">
    <source>
        <dbReference type="SAM" id="Phobius"/>
    </source>
</evidence>
<feature type="transmembrane region" description="Helical" evidence="1">
    <location>
        <begin position="72"/>
        <end position="95"/>
    </location>
</feature>